<evidence type="ECO:0000256" key="4">
    <source>
        <dbReference type="ARBA" id="ARBA00022691"/>
    </source>
</evidence>
<dbReference type="Gene3D" id="4.10.60.10">
    <property type="entry name" value="Zinc finger, CCHC-type"/>
    <property type="match status" value="1"/>
</dbReference>
<evidence type="ECO:0000256" key="10">
    <source>
        <dbReference type="ARBA" id="ARBA00042508"/>
    </source>
</evidence>
<evidence type="ECO:0000256" key="1">
    <source>
        <dbReference type="ARBA" id="ARBA00004123"/>
    </source>
</evidence>
<dbReference type="SUPFAM" id="SSF57756">
    <property type="entry name" value="Retrovirus zinc finger-like domains"/>
    <property type="match status" value="1"/>
</dbReference>
<dbReference type="InterPro" id="IPR051521">
    <property type="entry name" value="tRNA_Mod/Golgi_Maint"/>
</dbReference>
<feature type="compositionally biased region" description="Basic and acidic residues" evidence="13">
    <location>
        <begin position="242"/>
        <end position="269"/>
    </location>
</feature>
<dbReference type="PANTHER" id="PTHR15627:SF8">
    <property type="entry name" value="TRNA-URIDINE AMINOCARBOXYPROPYLTRANSFERASE 1"/>
    <property type="match status" value="1"/>
</dbReference>
<dbReference type="InterPro" id="IPR001878">
    <property type="entry name" value="Znf_CCHC"/>
</dbReference>
<keyword evidence="12" id="KW-0862">Zinc</keyword>
<evidence type="ECO:0000313" key="16">
    <source>
        <dbReference type="Proteomes" id="UP001209570"/>
    </source>
</evidence>
<dbReference type="InterPro" id="IPR005636">
    <property type="entry name" value="DTW"/>
</dbReference>
<keyword evidence="6" id="KW-0539">Nucleus</keyword>
<comment type="similarity">
    <text evidence="8">Belongs to the TDD superfamily. DTWD1 family.</text>
</comment>
<dbReference type="GO" id="GO:0005634">
    <property type="term" value="C:nucleus"/>
    <property type="evidence" value="ECO:0007669"/>
    <property type="project" value="UniProtKB-SubCell"/>
</dbReference>
<evidence type="ECO:0000256" key="2">
    <source>
        <dbReference type="ARBA" id="ARBA00012386"/>
    </source>
</evidence>
<sequence length="353" mass="39641">MAEQEATAPTACSAETMRAATEQSAPGTSWTRAQCPTCEHSYKFYCPKCCVPVGVPAGTAVPSLVLPLQVHIWFQDKIKKSTAPHAKVLAPQDAQIVPYPLSESDNASLDYDRDRVLVVYPTNHSETMPEMTAEDLSKVNTLVFIDCPWQKAPVILQDPKLEGLRCVKLATPPAQSKFWRYHQAGAGCVSTIEAIQLMLEDYTKAMNAASLPLRAGSESTDLSDLLFFFKLLYSHIAETYEKDPRQNRKPPMDEHEKERQRMLRHQKEAGKKRKLANKQEAWEKIEAALQAGEIDEVPKNGRCYNCKQPGHEAKECPNPCRYCKQAGHFSGACSMKKVRQEITMQQQMRITQA</sequence>
<gene>
    <name evidence="15" type="ORF">P43SY_011877</name>
</gene>
<dbReference type="PROSITE" id="PS50158">
    <property type="entry name" value="ZF_CCHC"/>
    <property type="match status" value="1"/>
</dbReference>
<dbReference type="SMART" id="SM00343">
    <property type="entry name" value="ZnF_C2HC"/>
    <property type="match status" value="2"/>
</dbReference>
<dbReference type="GO" id="GO:0003676">
    <property type="term" value="F:nucleic acid binding"/>
    <property type="evidence" value="ECO:0007669"/>
    <property type="project" value="InterPro"/>
</dbReference>
<evidence type="ECO:0000256" key="12">
    <source>
        <dbReference type="PROSITE-ProRule" id="PRU00047"/>
    </source>
</evidence>
<keyword evidence="16" id="KW-1185">Reference proteome</keyword>
<feature type="region of interest" description="Disordered" evidence="13">
    <location>
        <begin position="242"/>
        <end position="277"/>
    </location>
</feature>
<comment type="subcellular location">
    <subcellularLocation>
        <location evidence="1">Nucleus</location>
    </subcellularLocation>
</comment>
<dbReference type="Pfam" id="PF03942">
    <property type="entry name" value="DTW"/>
    <property type="match status" value="1"/>
</dbReference>
<keyword evidence="12" id="KW-0479">Metal-binding</keyword>
<comment type="caution">
    <text evidence="15">The sequence shown here is derived from an EMBL/GenBank/DDBJ whole genome shotgun (WGS) entry which is preliminary data.</text>
</comment>
<accession>A0AAD5LTQ5</accession>
<proteinExistence type="inferred from homology"/>
<organism evidence="15 16">
    <name type="scientific">Pythium insidiosum</name>
    <name type="common">Pythiosis disease agent</name>
    <dbReference type="NCBI Taxonomy" id="114742"/>
    <lineage>
        <taxon>Eukaryota</taxon>
        <taxon>Sar</taxon>
        <taxon>Stramenopiles</taxon>
        <taxon>Oomycota</taxon>
        <taxon>Peronosporomycetes</taxon>
        <taxon>Pythiales</taxon>
        <taxon>Pythiaceae</taxon>
        <taxon>Pythium</taxon>
    </lineage>
</organism>
<dbReference type="SMART" id="SM01144">
    <property type="entry name" value="DTW"/>
    <property type="match status" value="1"/>
</dbReference>
<dbReference type="Proteomes" id="UP001209570">
    <property type="component" value="Unassembled WGS sequence"/>
</dbReference>
<comment type="function">
    <text evidence="7">Catalyzes the formation of 3-(3-amino-3-carboxypropyl)uridine (acp3U) at position 20 in the D-loop of several cytoplasmic tRNAs (acp3U(20)).</text>
</comment>
<feature type="region of interest" description="Disordered" evidence="13">
    <location>
        <begin position="1"/>
        <end position="30"/>
    </location>
</feature>
<dbReference type="PANTHER" id="PTHR15627">
    <property type="entry name" value="NATURAL KILLER CELL-SPECIFIC ANTIGEN KLIP1"/>
    <property type="match status" value="1"/>
</dbReference>
<keyword evidence="3" id="KW-0808">Transferase</keyword>
<evidence type="ECO:0000259" key="14">
    <source>
        <dbReference type="PROSITE" id="PS50158"/>
    </source>
</evidence>
<evidence type="ECO:0000256" key="7">
    <source>
        <dbReference type="ARBA" id="ARBA00037050"/>
    </source>
</evidence>
<feature type="domain" description="CCHC-type" evidence="14">
    <location>
        <begin position="302"/>
        <end position="318"/>
    </location>
</feature>
<dbReference type="GO" id="GO:0016432">
    <property type="term" value="F:tRNA-uridine aminocarboxypropyltransferase activity"/>
    <property type="evidence" value="ECO:0007669"/>
    <property type="project" value="UniProtKB-EC"/>
</dbReference>
<dbReference type="GO" id="GO:0008033">
    <property type="term" value="P:tRNA processing"/>
    <property type="evidence" value="ECO:0007669"/>
    <property type="project" value="UniProtKB-KW"/>
</dbReference>
<dbReference type="EMBL" id="JAKCXM010000648">
    <property type="protein sequence ID" value="KAJ0392373.1"/>
    <property type="molecule type" value="Genomic_DNA"/>
</dbReference>
<keyword evidence="4" id="KW-0949">S-adenosyl-L-methionine</keyword>
<keyword evidence="12" id="KW-0863">Zinc-finger</keyword>
<feature type="compositionally biased region" description="Polar residues" evidence="13">
    <location>
        <begin position="21"/>
        <end position="30"/>
    </location>
</feature>
<keyword evidence="5" id="KW-0819">tRNA processing</keyword>
<evidence type="ECO:0000256" key="5">
    <source>
        <dbReference type="ARBA" id="ARBA00022694"/>
    </source>
</evidence>
<dbReference type="EC" id="2.5.1.25" evidence="2"/>
<dbReference type="InterPro" id="IPR036875">
    <property type="entry name" value="Znf_CCHC_sf"/>
</dbReference>
<dbReference type="AlphaFoldDB" id="A0AAD5LTQ5"/>
<evidence type="ECO:0000256" key="13">
    <source>
        <dbReference type="SAM" id="MobiDB-lite"/>
    </source>
</evidence>
<dbReference type="Pfam" id="PF00098">
    <property type="entry name" value="zf-CCHC"/>
    <property type="match status" value="1"/>
</dbReference>
<evidence type="ECO:0000256" key="6">
    <source>
        <dbReference type="ARBA" id="ARBA00023242"/>
    </source>
</evidence>
<evidence type="ECO:0000256" key="9">
    <source>
        <dbReference type="ARBA" id="ARBA00039242"/>
    </source>
</evidence>
<name>A0AAD5LTQ5_PYTIN</name>
<protein>
    <recommendedName>
        <fullName evidence="9">tRNA-uridine aminocarboxypropyltransferase 1</fullName>
        <ecNumber evidence="2">2.5.1.25</ecNumber>
    </recommendedName>
    <alternativeName>
        <fullName evidence="10">DTW domain-containing protein 1</fullName>
    </alternativeName>
</protein>
<comment type="catalytic activity">
    <reaction evidence="11">
        <text>a uridine in tRNA + S-adenosyl-L-methionine = a 3-[(3S)-3-amino-3-carboxypropyl]uridine in tRNA + S-methyl-5'-thioadenosine + H(+)</text>
        <dbReference type="Rhea" id="RHEA:62432"/>
        <dbReference type="Rhea" id="RHEA-COMP:13339"/>
        <dbReference type="Rhea" id="RHEA-COMP:16092"/>
        <dbReference type="ChEBI" id="CHEBI:15378"/>
        <dbReference type="ChEBI" id="CHEBI:17509"/>
        <dbReference type="ChEBI" id="CHEBI:59789"/>
        <dbReference type="ChEBI" id="CHEBI:65315"/>
        <dbReference type="ChEBI" id="CHEBI:82930"/>
        <dbReference type="EC" id="2.5.1.25"/>
    </reaction>
</comment>
<evidence type="ECO:0000256" key="8">
    <source>
        <dbReference type="ARBA" id="ARBA00038290"/>
    </source>
</evidence>
<evidence type="ECO:0000256" key="11">
    <source>
        <dbReference type="ARBA" id="ARBA00048718"/>
    </source>
</evidence>
<dbReference type="GO" id="GO:0008270">
    <property type="term" value="F:zinc ion binding"/>
    <property type="evidence" value="ECO:0007669"/>
    <property type="project" value="UniProtKB-KW"/>
</dbReference>
<evidence type="ECO:0000256" key="3">
    <source>
        <dbReference type="ARBA" id="ARBA00022679"/>
    </source>
</evidence>
<reference evidence="15" key="1">
    <citation type="submission" date="2021-12" db="EMBL/GenBank/DDBJ databases">
        <title>Prjna785345.</title>
        <authorList>
            <person name="Rujirawat T."/>
            <person name="Krajaejun T."/>
        </authorList>
    </citation>
    <scope>NUCLEOTIDE SEQUENCE</scope>
    <source>
        <strain evidence="15">Pi057C3</strain>
    </source>
</reference>
<evidence type="ECO:0000313" key="15">
    <source>
        <dbReference type="EMBL" id="KAJ0392373.1"/>
    </source>
</evidence>